<sequence length="308" mass="34092">MMMMMMGMERLTGSLANSETDVGEGESRIRTVPSTTRKALTPSTLEDTCVLNQPIDSTGGRSRAQRWRFKLKEKERGRLSPQRDGQRQGDPDEPGAAVPREPEMFSRFPRFSFSSLYRARCRARRRAARAPAPAPAPARRSNVHRTYGVQPPSSVQVQAGIAILVVPESLKAEYGTWNGERTPYTGRQGGGRGLTTITSSSSKPRGGCGWWVVGGERTDAPRARRSSAFFFRRPCPLRRKSPSKLLSPARPVLPRPALPRPVPISIFLPHQHSPAPTPPLQPQPKRRPRPSNPAYPHKPQGRTSAVAR</sequence>
<dbReference type="AlphaFoldDB" id="A0A067T3R3"/>
<evidence type="ECO:0000256" key="1">
    <source>
        <dbReference type="SAM" id="MobiDB-lite"/>
    </source>
</evidence>
<keyword evidence="3" id="KW-1185">Reference proteome</keyword>
<gene>
    <name evidence="2" type="ORF">GALMADRAFT_414221</name>
</gene>
<reference evidence="3" key="1">
    <citation type="journal article" date="2014" name="Proc. Natl. Acad. Sci. U.S.A.">
        <title>Extensive sampling of basidiomycete genomes demonstrates inadequacy of the white-rot/brown-rot paradigm for wood decay fungi.</title>
        <authorList>
            <person name="Riley R."/>
            <person name="Salamov A.A."/>
            <person name="Brown D.W."/>
            <person name="Nagy L.G."/>
            <person name="Floudas D."/>
            <person name="Held B.W."/>
            <person name="Levasseur A."/>
            <person name="Lombard V."/>
            <person name="Morin E."/>
            <person name="Otillar R."/>
            <person name="Lindquist E.A."/>
            <person name="Sun H."/>
            <person name="LaButti K.M."/>
            <person name="Schmutz J."/>
            <person name="Jabbour D."/>
            <person name="Luo H."/>
            <person name="Baker S.E."/>
            <person name="Pisabarro A.G."/>
            <person name="Walton J.D."/>
            <person name="Blanchette R.A."/>
            <person name="Henrissat B."/>
            <person name="Martin F."/>
            <person name="Cullen D."/>
            <person name="Hibbett D.S."/>
            <person name="Grigoriev I.V."/>
        </authorList>
    </citation>
    <scope>NUCLEOTIDE SEQUENCE [LARGE SCALE GENOMIC DNA]</scope>
    <source>
        <strain evidence="3">CBS 339.88</strain>
    </source>
</reference>
<feature type="region of interest" description="Disordered" evidence="1">
    <location>
        <begin position="17"/>
        <end position="104"/>
    </location>
</feature>
<evidence type="ECO:0000313" key="2">
    <source>
        <dbReference type="EMBL" id="KDR77825.1"/>
    </source>
</evidence>
<dbReference type="EMBL" id="KL142376">
    <property type="protein sequence ID" value="KDR77825.1"/>
    <property type="molecule type" value="Genomic_DNA"/>
</dbReference>
<accession>A0A067T3R3</accession>
<feature type="compositionally biased region" description="Pro residues" evidence="1">
    <location>
        <begin position="251"/>
        <end position="262"/>
    </location>
</feature>
<proteinExistence type="predicted"/>
<evidence type="ECO:0000313" key="3">
    <source>
        <dbReference type="Proteomes" id="UP000027222"/>
    </source>
</evidence>
<organism evidence="2 3">
    <name type="scientific">Galerina marginata (strain CBS 339.88)</name>
    <dbReference type="NCBI Taxonomy" id="685588"/>
    <lineage>
        <taxon>Eukaryota</taxon>
        <taxon>Fungi</taxon>
        <taxon>Dikarya</taxon>
        <taxon>Basidiomycota</taxon>
        <taxon>Agaricomycotina</taxon>
        <taxon>Agaricomycetes</taxon>
        <taxon>Agaricomycetidae</taxon>
        <taxon>Agaricales</taxon>
        <taxon>Agaricineae</taxon>
        <taxon>Strophariaceae</taxon>
        <taxon>Galerina</taxon>
    </lineage>
</organism>
<feature type="region of interest" description="Disordered" evidence="1">
    <location>
        <begin position="240"/>
        <end position="308"/>
    </location>
</feature>
<dbReference type="HOGENOM" id="CLU_903275_0_0_1"/>
<feature type="region of interest" description="Disordered" evidence="1">
    <location>
        <begin position="126"/>
        <end position="151"/>
    </location>
</feature>
<feature type="region of interest" description="Disordered" evidence="1">
    <location>
        <begin position="181"/>
        <end position="201"/>
    </location>
</feature>
<name>A0A067T3R3_GALM3</name>
<protein>
    <submittedName>
        <fullName evidence="2">Uncharacterized protein</fullName>
    </submittedName>
</protein>
<dbReference type="Proteomes" id="UP000027222">
    <property type="component" value="Unassembled WGS sequence"/>
</dbReference>
<feature type="compositionally biased region" description="Polar residues" evidence="1">
    <location>
        <begin position="32"/>
        <end position="60"/>
    </location>
</feature>